<dbReference type="InterPro" id="IPR051063">
    <property type="entry name" value="PDI"/>
</dbReference>
<evidence type="ECO:0000313" key="7">
    <source>
        <dbReference type="Proteomes" id="UP001178507"/>
    </source>
</evidence>
<evidence type="ECO:0000313" key="6">
    <source>
        <dbReference type="EMBL" id="CAJ1390040.1"/>
    </source>
</evidence>
<evidence type="ECO:0000256" key="3">
    <source>
        <dbReference type="SAM" id="Coils"/>
    </source>
</evidence>
<organism evidence="6 7">
    <name type="scientific">Effrenium voratum</name>
    <dbReference type="NCBI Taxonomy" id="2562239"/>
    <lineage>
        <taxon>Eukaryota</taxon>
        <taxon>Sar</taxon>
        <taxon>Alveolata</taxon>
        <taxon>Dinophyceae</taxon>
        <taxon>Suessiales</taxon>
        <taxon>Symbiodiniaceae</taxon>
        <taxon>Effrenium</taxon>
    </lineage>
</organism>
<dbReference type="EMBL" id="CAUJNA010002001">
    <property type="protein sequence ID" value="CAJ1390040.1"/>
    <property type="molecule type" value="Genomic_DNA"/>
</dbReference>
<keyword evidence="2 4" id="KW-0732">Signal</keyword>
<feature type="signal peptide" evidence="4">
    <location>
        <begin position="1"/>
        <end position="15"/>
    </location>
</feature>
<protein>
    <recommendedName>
        <fullName evidence="5">Thioredoxin domain-containing protein</fullName>
    </recommendedName>
</protein>
<dbReference type="InterPro" id="IPR036249">
    <property type="entry name" value="Thioredoxin-like_sf"/>
</dbReference>
<comment type="similarity">
    <text evidence="1">Belongs to the protein disulfide isomerase family.</text>
</comment>
<dbReference type="CDD" id="cd02961">
    <property type="entry name" value="PDI_a_family"/>
    <property type="match status" value="1"/>
</dbReference>
<evidence type="ECO:0000256" key="2">
    <source>
        <dbReference type="ARBA" id="ARBA00022729"/>
    </source>
</evidence>
<dbReference type="InterPro" id="IPR017937">
    <property type="entry name" value="Thioredoxin_CS"/>
</dbReference>
<dbReference type="PANTHER" id="PTHR45672:SF3">
    <property type="entry name" value="THIOREDOXIN DOMAIN-CONTAINING PROTEIN 5"/>
    <property type="match status" value="1"/>
</dbReference>
<keyword evidence="7" id="KW-1185">Reference proteome</keyword>
<keyword evidence="3" id="KW-0175">Coiled coil</keyword>
<dbReference type="GO" id="GO:0006457">
    <property type="term" value="P:protein folding"/>
    <property type="evidence" value="ECO:0007669"/>
    <property type="project" value="TreeGrafter"/>
</dbReference>
<dbReference type="Proteomes" id="UP001178507">
    <property type="component" value="Unassembled WGS sequence"/>
</dbReference>
<dbReference type="Pfam" id="PF00085">
    <property type="entry name" value="Thioredoxin"/>
    <property type="match status" value="1"/>
</dbReference>
<comment type="caution">
    <text evidence="6">The sequence shown here is derived from an EMBL/GenBank/DDBJ whole genome shotgun (WGS) entry which is preliminary data.</text>
</comment>
<dbReference type="GO" id="GO:0005783">
    <property type="term" value="C:endoplasmic reticulum"/>
    <property type="evidence" value="ECO:0007669"/>
    <property type="project" value="TreeGrafter"/>
</dbReference>
<dbReference type="PROSITE" id="PS51352">
    <property type="entry name" value="THIOREDOXIN_2"/>
    <property type="match status" value="1"/>
</dbReference>
<evidence type="ECO:0000256" key="4">
    <source>
        <dbReference type="SAM" id="SignalP"/>
    </source>
</evidence>
<dbReference type="InterPro" id="IPR013766">
    <property type="entry name" value="Thioredoxin_domain"/>
</dbReference>
<sequence>MAMARILCLLTAVSAVEVTKDTWDEMTAGKSVFVKFFAPWCGHCKTMKPAWDKLMEEYKGDKDILVADVDCIGTGKSMCDEVGVKGFPTIKYGDPHAMEDYKGGRDFDALSSFTKESLGPTCGPKNMDLCDEEKKKLLEKFMAMPMGDLEAKIKEQEALSEAADQELQELLKSLQAQYEKATEAKEKKQKDIKDAGLGMMKSVKAWIGSVWKFGWDGR</sequence>
<gene>
    <name evidence="6" type="ORF">EVOR1521_LOCUS15549</name>
</gene>
<dbReference type="PRINTS" id="PR00421">
    <property type="entry name" value="THIOREDOXIN"/>
</dbReference>
<feature type="coiled-coil region" evidence="3">
    <location>
        <begin position="146"/>
        <end position="191"/>
    </location>
</feature>
<dbReference type="PANTHER" id="PTHR45672">
    <property type="entry name" value="PROTEIN DISULFIDE-ISOMERASE C17H9.14C-RELATED"/>
    <property type="match status" value="1"/>
</dbReference>
<evidence type="ECO:0000259" key="5">
    <source>
        <dbReference type="PROSITE" id="PS51352"/>
    </source>
</evidence>
<dbReference type="GO" id="GO:0003756">
    <property type="term" value="F:protein disulfide isomerase activity"/>
    <property type="evidence" value="ECO:0007669"/>
    <property type="project" value="TreeGrafter"/>
</dbReference>
<dbReference type="SUPFAM" id="SSF52833">
    <property type="entry name" value="Thioredoxin-like"/>
    <property type="match status" value="1"/>
</dbReference>
<dbReference type="AlphaFoldDB" id="A0AA36IM27"/>
<accession>A0AA36IM27</accession>
<proteinExistence type="inferred from homology"/>
<feature type="domain" description="Thioredoxin" evidence="5">
    <location>
        <begin position="1"/>
        <end position="119"/>
    </location>
</feature>
<reference evidence="6" key="1">
    <citation type="submission" date="2023-08" db="EMBL/GenBank/DDBJ databases">
        <authorList>
            <person name="Chen Y."/>
            <person name="Shah S."/>
            <person name="Dougan E. K."/>
            <person name="Thang M."/>
            <person name="Chan C."/>
        </authorList>
    </citation>
    <scope>NUCLEOTIDE SEQUENCE</scope>
</reference>
<dbReference type="PROSITE" id="PS00194">
    <property type="entry name" value="THIOREDOXIN_1"/>
    <property type="match status" value="1"/>
</dbReference>
<name>A0AA36IM27_9DINO</name>
<feature type="chain" id="PRO_5041312806" description="Thioredoxin domain-containing protein" evidence="4">
    <location>
        <begin position="16"/>
        <end position="218"/>
    </location>
</feature>
<dbReference type="Gene3D" id="3.40.30.10">
    <property type="entry name" value="Glutaredoxin"/>
    <property type="match status" value="1"/>
</dbReference>
<evidence type="ECO:0000256" key="1">
    <source>
        <dbReference type="ARBA" id="ARBA00006347"/>
    </source>
</evidence>